<dbReference type="RefSeq" id="WP_377005789.1">
    <property type="nucleotide sequence ID" value="NZ_JBHSGG010000048.1"/>
</dbReference>
<reference evidence="2" key="1">
    <citation type="journal article" date="2019" name="Int. J. Syst. Evol. Microbiol.">
        <title>The Global Catalogue of Microorganisms (GCM) 10K type strain sequencing project: providing services to taxonomists for standard genome sequencing and annotation.</title>
        <authorList>
            <consortium name="The Broad Institute Genomics Platform"/>
            <consortium name="The Broad Institute Genome Sequencing Center for Infectious Disease"/>
            <person name="Wu L."/>
            <person name="Ma J."/>
        </authorList>
    </citation>
    <scope>NUCLEOTIDE SEQUENCE [LARGE SCALE GENOMIC DNA]</scope>
    <source>
        <strain evidence="2">CGMCC 1.13574</strain>
    </source>
</reference>
<dbReference type="Proteomes" id="UP001595892">
    <property type="component" value="Unassembled WGS sequence"/>
</dbReference>
<evidence type="ECO:0000313" key="2">
    <source>
        <dbReference type="Proteomes" id="UP001595892"/>
    </source>
</evidence>
<evidence type="ECO:0000313" key="1">
    <source>
        <dbReference type="EMBL" id="MFC4729690.1"/>
    </source>
</evidence>
<accession>A0ABV9NQX6</accession>
<comment type="caution">
    <text evidence="1">The sequence shown here is derived from an EMBL/GenBank/DDBJ whole genome shotgun (WGS) entry which is preliminary data.</text>
</comment>
<organism evidence="1 2">
    <name type="scientific">Coralloluteibacterium thermophilum</name>
    <dbReference type="NCBI Taxonomy" id="2707049"/>
    <lineage>
        <taxon>Bacteria</taxon>
        <taxon>Pseudomonadati</taxon>
        <taxon>Pseudomonadota</taxon>
        <taxon>Gammaproteobacteria</taxon>
        <taxon>Lysobacterales</taxon>
        <taxon>Lysobacteraceae</taxon>
        <taxon>Coralloluteibacterium</taxon>
    </lineage>
</organism>
<name>A0ABV9NQX6_9GAMM</name>
<sequence length="274" mass="30575">MAKKNARSNVTIDVRIRTRADMNTSTPRFGDWTYHHIQPVRIYYLAASTVLRFITDPDCYDETRALGVNALCQMVNNNPNAATIRNFVDANRGVVTNDDVRHPIAKLCASPPFGGFAGVNPAQREDDPGEGMEMHRPLSAPLSWWEAVVRIGTEILAAFGLHQMPQPNTDLSATKMSFEWNEIVLSLMQDISHVSACGPARFVHRDWKLASGGESWTVLRHGVQSPWPPRVGGGDPYPKCLCGDGEICTRTSTTVMYRVHPRFHGHLREGRSRP</sequence>
<proteinExistence type="predicted"/>
<dbReference type="EMBL" id="JBHSGG010000048">
    <property type="protein sequence ID" value="MFC4729690.1"/>
    <property type="molecule type" value="Genomic_DNA"/>
</dbReference>
<protein>
    <submittedName>
        <fullName evidence="1">Uncharacterized protein</fullName>
    </submittedName>
</protein>
<gene>
    <name evidence="1" type="ORF">ACFO3Q_16090</name>
</gene>
<keyword evidence="2" id="KW-1185">Reference proteome</keyword>